<dbReference type="Proteomes" id="UP000263900">
    <property type="component" value="Chromosome"/>
</dbReference>
<dbReference type="PANTHER" id="PTHR15241">
    <property type="entry name" value="TRANSFORMER-2-RELATED"/>
    <property type="match status" value="1"/>
</dbReference>
<accession>A0A3B7MQX7</accession>
<dbReference type="OrthoDB" id="680720at2"/>
<gene>
    <name evidence="2" type="ORF">D3H65_02965</name>
</gene>
<dbReference type="InterPro" id="IPR035979">
    <property type="entry name" value="RBD_domain_sf"/>
</dbReference>
<dbReference type="PROSITE" id="PS50102">
    <property type="entry name" value="RRM"/>
    <property type="match status" value="1"/>
</dbReference>
<dbReference type="InterPro" id="IPR000504">
    <property type="entry name" value="RRM_dom"/>
</dbReference>
<dbReference type="SMART" id="SM00360">
    <property type="entry name" value="RRM"/>
    <property type="match status" value="1"/>
</dbReference>
<evidence type="ECO:0000259" key="1">
    <source>
        <dbReference type="PROSITE" id="PS50102"/>
    </source>
</evidence>
<evidence type="ECO:0000313" key="3">
    <source>
        <dbReference type="Proteomes" id="UP000263900"/>
    </source>
</evidence>
<dbReference type="EMBL" id="CP032157">
    <property type="protein sequence ID" value="AXY72991.1"/>
    <property type="molecule type" value="Genomic_DNA"/>
</dbReference>
<protein>
    <submittedName>
        <fullName evidence="2">RNA-binding protein</fullName>
    </submittedName>
</protein>
<dbReference type="AlphaFoldDB" id="A0A3B7MQX7"/>
<feature type="domain" description="RRM" evidence="1">
    <location>
        <begin position="1"/>
        <end position="76"/>
    </location>
</feature>
<dbReference type="GO" id="GO:0003723">
    <property type="term" value="F:RNA binding"/>
    <property type="evidence" value="ECO:0007669"/>
    <property type="project" value="InterPro"/>
</dbReference>
<reference evidence="2 3" key="1">
    <citation type="submission" date="2018-09" db="EMBL/GenBank/DDBJ databases">
        <title>Genome sequencing of strain 6GH32-13.</title>
        <authorList>
            <person name="Weon H.-Y."/>
            <person name="Heo J."/>
            <person name="Kwon S.-W."/>
        </authorList>
    </citation>
    <scope>NUCLEOTIDE SEQUENCE [LARGE SCALE GENOMIC DNA]</scope>
    <source>
        <strain evidence="2 3">5GH32-13</strain>
    </source>
</reference>
<dbReference type="InterPro" id="IPR012677">
    <property type="entry name" value="Nucleotide-bd_a/b_plait_sf"/>
</dbReference>
<organism evidence="2 3">
    <name type="scientific">Paraflavitalea soli</name>
    <dbReference type="NCBI Taxonomy" id="2315862"/>
    <lineage>
        <taxon>Bacteria</taxon>
        <taxon>Pseudomonadati</taxon>
        <taxon>Bacteroidota</taxon>
        <taxon>Chitinophagia</taxon>
        <taxon>Chitinophagales</taxon>
        <taxon>Chitinophagaceae</taxon>
        <taxon>Paraflavitalea</taxon>
    </lineage>
</organism>
<sequence length="76" mass="8428">MRIFVGNLSDLATADHLSTLFVKFGEVLSVYIMPDEVSGHSLGYGFVEMENVAGAIAISELDSCRFMNRYMDVNEC</sequence>
<dbReference type="PANTHER" id="PTHR15241:SF304">
    <property type="entry name" value="RRM DOMAIN-CONTAINING PROTEIN"/>
    <property type="match status" value="1"/>
</dbReference>
<evidence type="ECO:0000313" key="2">
    <source>
        <dbReference type="EMBL" id="AXY72991.1"/>
    </source>
</evidence>
<keyword evidence="3" id="KW-1185">Reference proteome</keyword>
<dbReference type="Pfam" id="PF00076">
    <property type="entry name" value="RRM_1"/>
    <property type="match status" value="1"/>
</dbReference>
<dbReference type="RefSeq" id="WP_119048829.1">
    <property type="nucleotide sequence ID" value="NZ_CP032157.1"/>
</dbReference>
<dbReference type="KEGG" id="pseg:D3H65_02965"/>
<dbReference type="Gene3D" id="3.30.70.330">
    <property type="match status" value="1"/>
</dbReference>
<name>A0A3B7MQX7_9BACT</name>
<dbReference type="SUPFAM" id="SSF54928">
    <property type="entry name" value="RNA-binding domain, RBD"/>
    <property type="match status" value="1"/>
</dbReference>
<proteinExistence type="predicted"/>